<dbReference type="Proteomes" id="UP000612456">
    <property type="component" value="Unassembled WGS sequence"/>
</dbReference>
<gene>
    <name evidence="2" type="ORF">GCM10010911_40600</name>
</gene>
<organism evidence="2 3">
    <name type="scientific">Paenibacillus nasutitermitis</name>
    <dbReference type="NCBI Taxonomy" id="1652958"/>
    <lineage>
        <taxon>Bacteria</taxon>
        <taxon>Bacillati</taxon>
        <taxon>Bacillota</taxon>
        <taxon>Bacilli</taxon>
        <taxon>Bacillales</taxon>
        <taxon>Paenibacillaceae</taxon>
        <taxon>Paenibacillus</taxon>
    </lineage>
</organism>
<keyword evidence="1" id="KW-0732">Signal</keyword>
<keyword evidence="3" id="KW-1185">Reference proteome</keyword>
<reference evidence="2" key="1">
    <citation type="journal article" date="2014" name="Int. J. Syst. Evol. Microbiol.">
        <title>Complete genome sequence of Corynebacterium casei LMG S-19264T (=DSM 44701T), isolated from a smear-ripened cheese.</title>
        <authorList>
            <consortium name="US DOE Joint Genome Institute (JGI-PGF)"/>
            <person name="Walter F."/>
            <person name="Albersmeier A."/>
            <person name="Kalinowski J."/>
            <person name="Ruckert C."/>
        </authorList>
    </citation>
    <scope>NUCLEOTIDE SEQUENCE</scope>
    <source>
        <strain evidence="2">CGMCC 1.15178</strain>
    </source>
</reference>
<name>A0A916Z787_9BACL</name>
<sequence length="678" mass="74909">MMKSPRTGKRVVVSLLAAVVLLLQTVAVHASGNAWYDKYVTWDSTHGGDYYTDANASNLGWGEGYVLRSYMNMYELTGSTAWLDKITTHFDAMIGNASDFDGDGYLDWTTPNYSAKQVANSTFASAASGDSTLPASWTRFQSTSSTAYRSSSAGEYYPGKDTVGLVLKTNGTSWQKLYQTLPSYEPGRKNSLTFHAKTNGSAAKGNAYIWDATTSTMLASVVIDSTDWKAYNVNFDAPVAGHSLQVWLGHNSYSVAGGTVYYDNVQVSARYAYMVHDGMIGLPIAKFIRLVSDNPVVLSAYASKANTYRTFLENNTVAKWHDSASWVGNTWVNVSSTEGYYKEPATMDTLPGVNYIPLPYNMMLVFADLQMTLYDVNANPDYLDRAKKVNQYFKNRLTTSGSSYQWNYWNTTTPAPVIEDTSHGNLDIESALDMYRHNLVFTGSDMDKFTSTYVDRMWNGSLTSPLVSGNINGTGSPSMVLWSWISLSPFSADVWPTAAKQFASFTPTYGYEAHNFTEIMKWDPVKVVNQGFEWKTTTDSTLPARWLRVGTASTVYLDTVNKTKGNYGLTVASNTTAIQALYQVWTQWKPNTTYVLTFDGKSSGGSTGGRLFVQNKTTNSLLTDLTFTNTAWGGKTLTFTTPAASTDELRIYLENGNYSLSGNGHFDNIVIKQSGDAW</sequence>
<reference evidence="2" key="2">
    <citation type="submission" date="2020-09" db="EMBL/GenBank/DDBJ databases">
        <authorList>
            <person name="Sun Q."/>
            <person name="Zhou Y."/>
        </authorList>
    </citation>
    <scope>NUCLEOTIDE SEQUENCE</scope>
    <source>
        <strain evidence="2">CGMCC 1.15178</strain>
    </source>
</reference>
<feature type="signal peptide" evidence="1">
    <location>
        <begin position="1"/>
        <end position="30"/>
    </location>
</feature>
<dbReference type="RefSeq" id="WP_229750418.1">
    <property type="nucleotide sequence ID" value="NZ_BMHP01000003.1"/>
</dbReference>
<evidence type="ECO:0008006" key="4">
    <source>
        <dbReference type="Google" id="ProtNLM"/>
    </source>
</evidence>
<proteinExistence type="predicted"/>
<comment type="caution">
    <text evidence="2">The sequence shown here is derived from an EMBL/GenBank/DDBJ whole genome shotgun (WGS) entry which is preliminary data.</text>
</comment>
<evidence type="ECO:0000313" key="2">
    <source>
        <dbReference type="EMBL" id="GGD78440.1"/>
    </source>
</evidence>
<dbReference type="Gene3D" id="2.60.120.260">
    <property type="entry name" value="Galactose-binding domain-like"/>
    <property type="match status" value="2"/>
</dbReference>
<accession>A0A916Z787</accession>
<protein>
    <recommendedName>
        <fullName evidence="4">CBM-cenC domain-containing protein</fullName>
    </recommendedName>
</protein>
<dbReference type="AlphaFoldDB" id="A0A916Z787"/>
<feature type="chain" id="PRO_5037525036" description="CBM-cenC domain-containing protein" evidence="1">
    <location>
        <begin position="31"/>
        <end position="678"/>
    </location>
</feature>
<evidence type="ECO:0000256" key="1">
    <source>
        <dbReference type="SAM" id="SignalP"/>
    </source>
</evidence>
<evidence type="ECO:0000313" key="3">
    <source>
        <dbReference type="Proteomes" id="UP000612456"/>
    </source>
</evidence>
<dbReference type="EMBL" id="BMHP01000003">
    <property type="protein sequence ID" value="GGD78440.1"/>
    <property type="molecule type" value="Genomic_DNA"/>
</dbReference>